<dbReference type="Proteomes" id="UP001138500">
    <property type="component" value="Unassembled WGS sequence"/>
</dbReference>
<reference evidence="3 4" key="1">
    <citation type="journal article" date="2018" name="IMA Fungus">
        <title>IMA Genome-F 10: Nine draft genome sequences of Claviceps purpurea s.lat., including C. arundinis, C. humidiphila, and C. cf. spartinae, pseudomolecules for the pitch canker pathogen Fusarium circinatum, draft genome of Davidsoniella eucalypti, Grosmannia galeiformis, Quambalaria eucalypti, and Teratosphaeria destructans.</title>
        <authorList>
            <person name="Wingfield B.D."/>
            <person name="Liu M."/>
            <person name="Nguyen H.D."/>
            <person name="Lane F.A."/>
            <person name="Morgan S.W."/>
            <person name="De Vos L."/>
            <person name="Wilken P.M."/>
            <person name="Duong T.A."/>
            <person name="Aylward J."/>
            <person name="Coetzee M.P."/>
            <person name="Dadej K."/>
            <person name="De Beer Z.W."/>
            <person name="Findlay W."/>
            <person name="Havenga M."/>
            <person name="Kolarik M."/>
            <person name="Menzies J.G."/>
            <person name="Naidoo K."/>
            <person name="Pochopski O."/>
            <person name="Shoukouhi P."/>
            <person name="Santana Q.C."/>
            <person name="Seifert K.A."/>
            <person name="Soal N."/>
            <person name="Steenkamp E.T."/>
            <person name="Tatham C.T."/>
            <person name="van der Nest M.A."/>
            <person name="Wingfield M.J."/>
        </authorList>
    </citation>
    <scope>NUCLEOTIDE SEQUENCE [LARGE SCALE GENOMIC DNA]</scope>
    <source>
        <strain evidence="3">CMW44962</strain>
    </source>
</reference>
<feature type="transmembrane region" description="Helical" evidence="2">
    <location>
        <begin position="174"/>
        <end position="197"/>
    </location>
</feature>
<dbReference type="InterPro" id="IPR018750">
    <property type="entry name" value="DUF2306_membrane"/>
</dbReference>
<protein>
    <submittedName>
        <fullName evidence="3">Membrane protein (DUF2306)</fullName>
    </submittedName>
</protein>
<feature type="transmembrane region" description="Helical" evidence="2">
    <location>
        <begin position="112"/>
        <end position="132"/>
    </location>
</feature>
<feature type="compositionally biased region" description="Basic and acidic residues" evidence="1">
    <location>
        <begin position="1"/>
        <end position="11"/>
    </location>
</feature>
<dbReference type="OrthoDB" id="193478at2759"/>
<reference evidence="3 4" key="2">
    <citation type="journal article" date="2021" name="Curr. Genet.">
        <title>Genetic response to nitrogen starvation in the aggressive Eucalyptus foliar pathogen Teratosphaeria destructans.</title>
        <authorList>
            <person name="Havenga M."/>
            <person name="Wingfield B.D."/>
            <person name="Wingfield M.J."/>
            <person name="Dreyer L.L."/>
            <person name="Roets F."/>
            <person name="Aylward J."/>
        </authorList>
    </citation>
    <scope>NUCLEOTIDE SEQUENCE [LARGE SCALE GENOMIC DNA]</scope>
    <source>
        <strain evidence="3">CMW44962</strain>
    </source>
</reference>
<keyword evidence="2" id="KW-1133">Transmembrane helix</keyword>
<evidence type="ECO:0000313" key="3">
    <source>
        <dbReference type="EMBL" id="KAH9840349.1"/>
    </source>
</evidence>
<feature type="transmembrane region" description="Helical" evidence="2">
    <location>
        <begin position="55"/>
        <end position="75"/>
    </location>
</feature>
<feature type="region of interest" description="Disordered" evidence="1">
    <location>
        <begin position="1"/>
        <end position="24"/>
    </location>
</feature>
<dbReference type="EMBL" id="RIBY02000591">
    <property type="protein sequence ID" value="KAH9840349.1"/>
    <property type="molecule type" value="Genomic_DNA"/>
</dbReference>
<comment type="caution">
    <text evidence="3">The sequence shown here is derived from an EMBL/GenBank/DDBJ whole genome shotgun (WGS) entry which is preliminary data.</text>
</comment>
<name>A0A9W7W523_9PEZI</name>
<dbReference type="AlphaFoldDB" id="A0A9W7W523"/>
<gene>
    <name evidence="3" type="ORF">Tdes44962_MAKER07990</name>
</gene>
<keyword evidence="4" id="KW-1185">Reference proteome</keyword>
<proteinExistence type="predicted"/>
<feature type="transmembrane region" description="Helical" evidence="2">
    <location>
        <begin position="144"/>
        <end position="162"/>
    </location>
</feature>
<evidence type="ECO:0000256" key="2">
    <source>
        <dbReference type="SAM" id="Phobius"/>
    </source>
</evidence>
<evidence type="ECO:0000256" key="1">
    <source>
        <dbReference type="SAM" id="MobiDB-lite"/>
    </source>
</evidence>
<keyword evidence="2" id="KW-0812">Transmembrane</keyword>
<evidence type="ECO:0000313" key="4">
    <source>
        <dbReference type="Proteomes" id="UP001138500"/>
    </source>
</evidence>
<keyword evidence="2" id="KW-0472">Membrane</keyword>
<organism evidence="3 4">
    <name type="scientific">Teratosphaeria destructans</name>
    <dbReference type="NCBI Taxonomy" id="418781"/>
    <lineage>
        <taxon>Eukaryota</taxon>
        <taxon>Fungi</taxon>
        <taxon>Dikarya</taxon>
        <taxon>Ascomycota</taxon>
        <taxon>Pezizomycotina</taxon>
        <taxon>Dothideomycetes</taxon>
        <taxon>Dothideomycetidae</taxon>
        <taxon>Mycosphaerellales</taxon>
        <taxon>Teratosphaeriaceae</taxon>
        <taxon>Teratosphaeria</taxon>
    </lineage>
</organism>
<dbReference type="Pfam" id="PF10067">
    <property type="entry name" value="DUF2306"/>
    <property type="match status" value="1"/>
</dbReference>
<sequence>MDEKKPARHDIPSAGESGSQAERRVEEQVRPAANGFVACMRKLYHPLGFSKGYNAVLWVLTTGYFFGFVCSRLFFFDFNGIFCNEAHPKKYGAAPLECFWHRQGIYEIAIRLHLYAMLPAGLLGCLQFVPAIRHYAIILHRLNGYLVILLCLIGNAGAVMMTRHSFGGDFTTQTWVGASALLTTIGYLMAWINIKVLQIDQHRAWMMRTWIWFAQPITFRIISKCAGPIITSLKYWYTVVPCKQIASVLGQNGTLALYPGCATYFDGTELAKQVIVHADIWSQNPVEINSAVAISFGTCGWLSLLVHTLAIEIYLRLTPKESERLRRISYERQLARGFKSPGSAGLVAERFGDAEPYRPRDV</sequence>
<accession>A0A9W7W523</accession>